<evidence type="ECO:0000313" key="2">
    <source>
        <dbReference type="Proteomes" id="UP001151760"/>
    </source>
</evidence>
<dbReference type="EMBL" id="BQNB010012299">
    <property type="protein sequence ID" value="GJT01797.1"/>
    <property type="molecule type" value="Genomic_DNA"/>
</dbReference>
<accession>A0ABQ5AJV3</accession>
<reference evidence="1" key="1">
    <citation type="journal article" date="2022" name="Int. J. Mol. Sci.">
        <title>Draft Genome of Tanacetum Coccineum: Genomic Comparison of Closely Related Tanacetum-Family Plants.</title>
        <authorList>
            <person name="Yamashiro T."/>
            <person name="Shiraishi A."/>
            <person name="Nakayama K."/>
            <person name="Satake H."/>
        </authorList>
    </citation>
    <scope>NUCLEOTIDE SEQUENCE</scope>
</reference>
<name>A0ABQ5AJV3_9ASTR</name>
<proteinExistence type="predicted"/>
<keyword evidence="2" id="KW-1185">Reference proteome</keyword>
<reference evidence="1" key="2">
    <citation type="submission" date="2022-01" db="EMBL/GenBank/DDBJ databases">
        <authorList>
            <person name="Yamashiro T."/>
            <person name="Shiraishi A."/>
            <person name="Satake H."/>
            <person name="Nakayama K."/>
        </authorList>
    </citation>
    <scope>NUCLEOTIDE SEQUENCE</scope>
</reference>
<dbReference type="Proteomes" id="UP001151760">
    <property type="component" value="Unassembled WGS sequence"/>
</dbReference>
<sequence length="176" mass="20480">MHQFWYTIKKIQGTNSYEFVLANKRCVVDAEVFRKILDICPRVEGEEFTEVQDDDATLTFFIDLGYKGPLHEHTNMYVDHMHQPWRTLETIINKSLSKKTASNDRLRKFKIDILLVPSCFTIFSFEPLTFSLTSMPSCDLESLTNILILYLILKALDQSLGKYCPLNLDYHDCLSL</sequence>
<evidence type="ECO:0000313" key="1">
    <source>
        <dbReference type="EMBL" id="GJT01797.1"/>
    </source>
</evidence>
<protein>
    <submittedName>
        <fullName evidence="1">Uncharacterized protein</fullName>
    </submittedName>
</protein>
<organism evidence="1 2">
    <name type="scientific">Tanacetum coccineum</name>
    <dbReference type="NCBI Taxonomy" id="301880"/>
    <lineage>
        <taxon>Eukaryota</taxon>
        <taxon>Viridiplantae</taxon>
        <taxon>Streptophyta</taxon>
        <taxon>Embryophyta</taxon>
        <taxon>Tracheophyta</taxon>
        <taxon>Spermatophyta</taxon>
        <taxon>Magnoliopsida</taxon>
        <taxon>eudicotyledons</taxon>
        <taxon>Gunneridae</taxon>
        <taxon>Pentapetalae</taxon>
        <taxon>asterids</taxon>
        <taxon>campanulids</taxon>
        <taxon>Asterales</taxon>
        <taxon>Asteraceae</taxon>
        <taxon>Asteroideae</taxon>
        <taxon>Anthemideae</taxon>
        <taxon>Anthemidinae</taxon>
        <taxon>Tanacetum</taxon>
    </lineage>
</organism>
<gene>
    <name evidence="1" type="ORF">Tco_0822966</name>
</gene>
<comment type="caution">
    <text evidence="1">The sequence shown here is derived from an EMBL/GenBank/DDBJ whole genome shotgun (WGS) entry which is preliminary data.</text>
</comment>